<gene>
    <name evidence="4" type="ORF">ENS41_01785</name>
</gene>
<name>A0A7C4CBH7_UNCW3</name>
<evidence type="ECO:0000313" key="4">
    <source>
        <dbReference type="EMBL" id="HGK27667.1"/>
    </source>
</evidence>
<dbReference type="AlphaFoldDB" id="A0A7C4CBH7"/>
<sequence>MKLGQVPLREIECAGDVVRATTPYILEYDEIAGLAQDISDTYRQLINPAARGLGPRRREANAESYTILGTDSELGRCHFVYDLEETRLAVEMSPEEATKLYRLLREQRIVVPDLELVRRKMSGNLAETVAAILWQIGAIKVSLGDLRPLFKVDDDRNFSPIYIDVKGLTNYPEVNDFVISSAALLVRNIAFDAVCGIEAGSISIAALLAHKFNRPMFFARKSRRYPEASPFEGAKRHEVFRKRVLMVDDTLVHGWTKARVVAALREWGAKVDACFVVFDRQEGGDEDLGRIGVRLCSLTNRDAALSPKIPREISFLTDAEFAEVTSYFRNPRVWHERRGLAFTDIRPPA</sequence>
<accession>A0A7C4CBH7</accession>
<evidence type="ECO:0000256" key="1">
    <source>
        <dbReference type="ARBA" id="ARBA00004725"/>
    </source>
</evidence>
<keyword evidence="2" id="KW-0665">Pyrimidine biosynthesis</keyword>
<dbReference type="SUPFAM" id="SSF53271">
    <property type="entry name" value="PRTase-like"/>
    <property type="match status" value="1"/>
</dbReference>
<dbReference type="GO" id="GO:0019856">
    <property type="term" value="P:pyrimidine nucleobase biosynthetic process"/>
    <property type="evidence" value="ECO:0007669"/>
    <property type="project" value="TreeGrafter"/>
</dbReference>
<evidence type="ECO:0000256" key="2">
    <source>
        <dbReference type="ARBA" id="ARBA00022975"/>
    </source>
</evidence>
<dbReference type="CDD" id="cd06223">
    <property type="entry name" value="PRTases_typeI"/>
    <property type="match status" value="1"/>
</dbReference>
<dbReference type="EMBL" id="DSUT01000032">
    <property type="protein sequence ID" value="HGK27667.1"/>
    <property type="molecule type" value="Genomic_DNA"/>
</dbReference>
<dbReference type="Pfam" id="PF00156">
    <property type="entry name" value="Pribosyltran"/>
    <property type="match status" value="1"/>
</dbReference>
<evidence type="ECO:0000259" key="3">
    <source>
        <dbReference type="Pfam" id="PF00156"/>
    </source>
</evidence>
<dbReference type="InterPro" id="IPR000836">
    <property type="entry name" value="PRTase_dom"/>
</dbReference>
<dbReference type="PANTHER" id="PTHR19278:SF9">
    <property type="entry name" value="URIDINE 5'-MONOPHOSPHATE SYNTHASE"/>
    <property type="match status" value="1"/>
</dbReference>
<dbReference type="PANTHER" id="PTHR19278">
    <property type="entry name" value="OROTATE PHOSPHORIBOSYLTRANSFERASE"/>
    <property type="match status" value="1"/>
</dbReference>
<dbReference type="InterPro" id="IPR029057">
    <property type="entry name" value="PRTase-like"/>
</dbReference>
<organism evidence="4">
    <name type="scientific">candidate division WOR-3 bacterium</name>
    <dbReference type="NCBI Taxonomy" id="2052148"/>
    <lineage>
        <taxon>Bacteria</taxon>
        <taxon>Bacteria division WOR-3</taxon>
    </lineage>
</organism>
<comment type="pathway">
    <text evidence="1">Pyrimidine metabolism; UMP biosynthesis via de novo pathway.</text>
</comment>
<dbReference type="GO" id="GO:0006222">
    <property type="term" value="P:UMP biosynthetic process"/>
    <property type="evidence" value="ECO:0007669"/>
    <property type="project" value="TreeGrafter"/>
</dbReference>
<reference evidence="4" key="1">
    <citation type="journal article" date="2020" name="mSystems">
        <title>Genome- and Community-Level Interaction Insights into Carbon Utilization and Element Cycling Functions of Hydrothermarchaeota in Hydrothermal Sediment.</title>
        <authorList>
            <person name="Zhou Z."/>
            <person name="Liu Y."/>
            <person name="Xu W."/>
            <person name="Pan J."/>
            <person name="Luo Z.H."/>
            <person name="Li M."/>
        </authorList>
    </citation>
    <scope>NUCLEOTIDE SEQUENCE [LARGE SCALE GENOMIC DNA]</scope>
    <source>
        <strain evidence="4">SpSt-488</strain>
    </source>
</reference>
<comment type="caution">
    <text evidence="4">The sequence shown here is derived from an EMBL/GenBank/DDBJ whole genome shotgun (WGS) entry which is preliminary data.</text>
</comment>
<dbReference type="GO" id="GO:0004588">
    <property type="term" value="F:orotate phosphoribosyltransferase activity"/>
    <property type="evidence" value="ECO:0007669"/>
    <property type="project" value="TreeGrafter"/>
</dbReference>
<feature type="domain" description="Phosphoribosyltransferase" evidence="3">
    <location>
        <begin position="185"/>
        <end position="287"/>
    </location>
</feature>
<dbReference type="Gene3D" id="3.40.50.2020">
    <property type="match status" value="1"/>
</dbReference>
<protein>
    <recommendedName>
        <fullName evidence="3">Phosphoribosyltransferase domain-containing protein</fullName>
    </recommendedName>
</protein>
<proteinExistence type="predicted"/>